<reference evidence="4 5" key="2">
    <citation type="journal article" date="2006" name="Environ. Microbiol.">
        <title>Sequence analysis of three plasmids harboured in Rhodococcus erythropolis strain PR4.</title>
        <authorList>
            <person name="Sekine M."/>
            <person name="Tanikawa S."/>
            <person name="Omata S."/>
            <person name="Saito M."/>
            <person name="Fujisawa T."/>
            <person name="Tsukatani N."/>
            <person name="Tajima T."/>
            <person name="Sekigawa T."/>
            <person name="Kosugi H."/>
            <person name="Matsuo Y."/>
            <person name="Nishiko R."/>
            <person name="Imamura K."/>
            <person name="Ito M."/>
            <person name="Narita H."/>
            <person name="Tago S."/>
            <person name="Fujita N."/>
            <person name="Harayama S."/>
        </authorList>
    </citation>
    <scope>NUCLEOTIDE SEQUENCE [LARGE SCALE GENOMIC DNA]</scope>
    <source>
        <strain evidence="5">PR4 / NBRC 100887</strain>
        <plasmid evidence="4 5">pREC1</plasmid>
    </source>
</reference>
<protein>
    <submittedName>
        <fullName evidence="4">Conserved hypothetical membrane protein</fullName>
    </submittedName>
</protein>
<feature type="region of interest" description="Disordered" evidence="1">
    <location>
        <begin position="391"/>
        <end position="502"/>
    </location>
</feature>
<reference evidence="5" key="1">
    <citation type="submission" date="2005-03" db="EMBL/GenBank/DDBJ databases">
        <title>Comparison of the complete genome sequences of Rhodococcus erythropolis PR4 and Rhodococcus opacus B4.</title>
        <authorList>
            <person name="Takarada H."/>
            <person name="Sekine M."/>
            <person name="Hosoyama A."/>
            <person name="Yamada R."/>
            <person name="Fujisawa T."/>
            <person name="Omata S."/>
            <person name="Shimizu A."/>
            <person name="Tsukatani N."/>
            <person name="Tanikawa S."/>
            <person name="Fujita N."/>
            <person name="Harayama S."/>
        </authorList>
    </citation>
    <scope>NUCLEOTIDE SEQUENCE [LARGE SCALE GENOMIC DNA]</scope>
    <source>
        <strain evidence="5">PR4 / NBRC 100887</strain>
        <plasmid evidence="5">pREC1</plasmid>
    </source>
</reference>
<evidence type="ECO:0000313" key="5">
    <source>
        <dbReference type="Proteomes" id="UP000002204"/>
    </source>
</evidence>
<accession>Q3L934</accession>
<dbReference type="AlphaFoldDB" id="Q3L934"/>
<proteinExistence type="predicted"/>
<feature type="transmembrane region" description="Helical" evidence="2">
    <location>
        <begin position="264"/>
        <end position="285"/>
    </location>
</feature>
<evidence type="ECO:0000256" key="1">
    <source>
        <dbReference type="SAM" id="MobiDB-lite"/>
    </source>
</evidence>
<feature type="compositionally biased region" description="Polar residues" evidence="1">
    <location>
        <begin position="442"/>
        <end position="453"/>
    </location>
</feature>
<evidence type="ECO:0000256" key="2">
    <source>
        <dbReference type="SAM" id="Phobius"/>
    </source>
</evidence>
<gene>
    <name evidence="4" type="ordered locus">RER_pREC1-00380</name>
</gene>
<feature type="signal peptide" evidence="3">
    <location>
        <begin position="1"/>
        <end position="30"/>
    </location>
</feature>
<dbReference type="eggNOG" id="ENOG5032TCD">
    <property type="taxonomic scope" value="Bacteria"/>
</dbReference>
<feature type="transmembrane region" description="Helical" evidence="2">
    <location>
        <begin position="352"/>
        <end position="376"/>
    </location>
</feature>
<sequence>MTSLPIWKRLLLIVVVAFAALLGSASTAVAQEDDGPSLVDTAGDALMCGATAMVGGTAQIAADVVGAVTGTTAPSCGDAAQAVVEAPGKLIKKAATGAFETAGLSFGDAGASVLKFALGWWITIPGQDESSFMETLGRITEYTYYIQIAFLTVSVMFLGIRLMMARSGTIRDISTEGVQQLARATILSGSIGFFVVLGTRVSDNVSRWFIDGTVGSDPDALVDAMIQIGVYVTPGGSALLYVIGFIGILGGLVMAFLLLMRMGLLVVICAALPIAGAAGGTKIGSQAYEKMIAWTLAFLLFKPVGSFVIGVAAMLFMQSAPSREDNGGAMTALIGALLLCSAALVLPSLMRLIVPAVGAMGGGGSGLAAAAGAAAVGAKVGGMLATGGATAGADAGTSVATTTGPTGDQGPPSGSDSPAPANFGTAGGDPPPANAQGGHEGTPTSQGSPPTSGVQGGTEGTPASQGLSSGAGGADEGSRDHDSSNDSMVGAAPAANNGGFEG</sequence>
<feature type="transmembrane region" description="Helical" evidence="2">
    <location>
        <begin position="238"/>
        <end position="259"/>
    </location>
</feature>
<evidence type="ECO:0000256" key="3">
    <source>
        <dbReference type="SAM" id="SignalP"/>
    </source>
</evidence>
<feature type="transmembrane region" description="Helical" evidence="2">
    <location>
        <begin position="328"/>
        <end position="346"/>
    </location>
</feature>
<dbReference type="KEGG" id="rer:RER_pREC1-00380"/>
<dbReference type="Proteomes" id="UP000002204">
    <property type="component" value="Plasmid pREC1"/>
</dbReference>
<evidence type="ECO:0000313" key="4">
    <source>
        <dbReference type="EMBL" id="BAE46279.1"/>
    </source>
</evidence>
<feature type="transmembrane region" description="Helical" evidence="2">
    <location>
        <begin position="142"/>
        <end position="160"/>
    </location>
</feature>
<dbReference type="EMBL" id="AP008932">
    <property type="protein sequence ID" value="BAE46279.1"/>
    <property type="molecule type" value="Genomic_DNA"/>
</dbReference>
<geneLocation type="plasmid" evidence="4 5">
    <name>pREC1</name>
</geneLocation>
<name>Q3L934_RHOE4</name>
<keyword evidence="3" id="KW-0732">Signal</keyword>
<keyword evidence="2" id="KW-0472">Membrane</keyword>
<feature type="chain" id="PRO_5004227774" evidence="3">
    <location>
        <begin position="31"/>
        <end position="502"/>
    </location>
</feature>
<feature type="transmembrane region" description="Helical" evidence="2">
    <location>
        <begin position="291"/>
        <end position="316"/>
    </location>
</feature>
<organism evidence="4 5">
    <name type="scientific">Rhodococcus erythropolis (strain PR4 / NBRC 100887)</name>
    <dbReference type="NCBI Taxonomy" id="234621"/>
    <lineage>
        <taxon>Bacteria</taxon>
        <taxon>Bacillati</taxon>
        <taxon>Actinomycetota</taxon>
        <taxon>Actinomycetes</taxon>
        <taxon>Mycobacteriales</taxon>
        <taxon>Nocardiaceae</taxon>
        <taxon>Rhodococcus</taxon>
        <taxon>Rhodococcus erythropolis group</taxon>
    </lineage>
</organism>
<keyword evidence="2" id="KW-1133">Transmembrane helix</keyword>
<keyword evidence="2" id="KW-0812">Transmembrane</keyword>
<dbReference type="HOGENOM" id="CLU_542757_0_0_11"/>
<keyword evidence="4" id="KW-0614">Plasmid</keyword>
<feature type="compositionally biased region" description="Low complexity" evidence="1">
    <location>
        <begin position="391"/>
        <end position="421"/>
    </location>
</feature>